<reference evidence="1 2" key="1">
    <citation type="submission" date="2015-11" db="EMBL/GenBank/DDBJ databases">
        <title>Sequence of Pedobacter ginsenosidimutans.</title>
        <authorList>
            <person name="Carson E."/>
            <person name="Keyser V."/>
            <person name="Newman J."/>
            <person name="Miller J."/>
        </authorList>
    </citation>
    <scope>NUCLEOTIDE SEQUENCE [LARGE SCALE GENOMIC DNA]</scope>
    <source>
        <strain evidence="1 2">KACC 14530</strain>
    </source>
</reference>
<evidence type="ECO:0000313" key="1">
    <source>
        <dbReference type="EMBL" id="KRT13879.1"/>
    </source>
</evidence>
<dbReference type="RefSeq" id="WP_057934477.1">
    <property type="nucleotide sequence ID" value="NZ_LMZQ01000029.1"/>
</dbReference>
<organism evidence="1 2">
    <name type="scientific">Pedobacter ginsenosidimutans</name>
    <dbReference type="NCBI Taxonomy" id="687842"/>
    <lineage>
        <taxon>Bacteria</taxon>
        <taxon>Pseudomonadati</taxon>
        <taxon>Bacteroidota</taxon>
        <taxon>Sphingobacteriia</taxon>
        <taxon>Sphingobacteriales</taxon>
        <taxon>Sphingobacteriaceae</taxon>
        <taxon>Pedobacter</taxon>
    </lineage>
</organism>
<dbReference type="InterPro" id="IPR050583">
    <property type="entry name" value="Mycobacterial_A85_antigen"/>
</dbReference>
<proteinExistence type="predicted"/>
<sequence>MNREYHKWFSHNLQRDMELLVFGHAGRAVIFFPTRMARFYDYENWGIIASLSARIENGELQIFCVDSIDGESFYNDEVFPSVRIERHLQYEKYLLEEVLSLIYQKNDGDYVETAGCSMGAYHAINLAMKYPWLFKKAVGISGRYDLTDNIGDFRDLLNGFHDEKVYFNMPAQYIANLNDDRLLSAVRNMEIILAVGETDPFLSGNRHLSSLLWEKGIPNQFHTWESNAHRPHYWRKMAPMYI</sequence>
<dbReference type="Gene3D" id="3.40.50.1820">
    <property type="entry name" value="alpha/beta hydrolase"/>
    <property type="match status" value="1"/>
</dbReference>
<dbReference type="InterPro" id="IPR029058">
    <property type="entry name" value="AB_hydrolase_fold"/>
</dbReference>
<dbReference type="PANTHER" id="PTHR48098:SF3">
    <property type="entry name" value="IRON(III) ENTEROBACTIN ESTERASE"/>
    <property type="match status" value="1"/>
</dbReference>
<dbReference type="SUPFAM" id="SSF53474">
    <property type="entry name" value="alpha/beta-Hydrolases"/>
    <property type="match status" value="1"/>
</dbReference>
<gene>
    <name evidence="1" type="ORF">ASU31_22350</name>
</gene>
<dbReference type="InterPro" id="IPR000801">
    <property type="entry name" value="Esterase-like"/>
</dbReference>
<protein>
    <submittedName>
        <fullName evidence="1">Esterase</fullName>
    </submittedName>
</protein>
<comment type="caution">
    <text evidence="1">The sequence shown here is derived from an EMBL/GenBank/DDBJ whole genome shotgun (WGS) entry which is preliminary data.</text>
</comment>
<dbReference type="STRING" id="687842.ASU31_22350"/>
<dbReference type="AlphaFoldDB" id="A0A0T5VJ48"/>
<dbReference type="PANTHER" id="PTHR48098">
    <property type="entry name" value="ENTEROCHELIN ESTERASE-RELATED"/>
    <property type="match status" value="1"/>
</dbReference>
<dbReference type="EMBL" id="LMZQ01000029">
    <property type="protein sequence ID" value="KRT13879.1"/>
    <property type="molecule type" value="Genomic_DNA"/>
</dbReference>
<accession>A0A0T5VJ48</accession>
<dbReference type="Proteomes" id="UP000051950">
    <property type="component" value="Unassembled WGS sequence"/>
</dbReference>
<name>A0A0T5VJ48_9SPHI</name>
<dbReference type="Pfam" id="PF00756">
    <property type="entry name" value="Esterase"/>
    <property type="match status" value="1"/>
</dbReference>
<keyword evidence="2" id="KW-1185">Reference proteome</keyword>
<evidence type="ECO:0000313" key="2">
    <source>
        <dbReference type="Proteomes" id="UP000051950"/>
    </source>
</evidence>